<dbReference type="RefSeq" id="WP_013032745.1">
    <property type="nucleotide sequence ID" value="NC_013960.1"/>
</dbReference>
<keyword evidence="2" id="KW-1185">Reference proteome</keyword>
<dbReference type="EMBL" id="CP001798">
    <property type="protein sequence ID" value="ADE14858.1"/>
    <property type="molecule type" value="Genomic_DNA"/>
</dbReference>
<proteinExistence type="predicted"/>
<dbReference type="AlphaFoldDB" id="D5C2J9"/>
<dbReference type="STRING" id="472759.Nhal_1734"/>
<dbReference type="HOGENOM" id="CLU_089960_0_0_6"/>
<evidence type="ECO:0000313" key="1">
    <source>
        <dbReference type="EMBL" id="ADE14858.1"/>
    </source>
</evidence>
<sequence length="270" mass="30688">MPSVSLTKGLRSEYQTLFDSCVIDSGKSGEVEALITKLGNHRERYFAVAEALNIPWYFITVIHNMESSQDFSCHLHNGDPLSARTVHVPQNRPPKGLPPFSWEESAIDALKLKRLHRWQDWSVAGLLYKLEGYNGWGYRLYHPHVLSPYLWGYSSHYKGGKYTADGRWSDAAVSKQCGTATLLRRMAEKALVELPLPPLKQSVARHMRQGLSWVRYSSQGPLPYARELQEFLNTFPGIYIKPDGWPGEKTSEAFQKVTGYYLQGDPRVGQ</sequence>
<evidence type="ECO:0000313" key="2">
    <source>
        <dbReference type="Proteomes" id="UP000001844"/>
    </source>
</evidence>
<dbReference type="OrthoDB" id="482757at2"/>
<dbReference type="Proteomes" id="UP000001844">
    <property type="component" value="Chromosome"/>
</dbReference>
<accession>D5C2J9</accession>
<gene>
    <name evidence="1" type="ordered locus">Nhal_1734</name>
</gene>
<evidence type="ECO:0008006" key="3">
    <source>
        <dbReference type="Google" id="ProtNLM"/>
    </source>
</evidence>
<name>D5C2J9_NITHN</name>
<protein>
    <recommendedName>
        <fullName evidence="3">Lysozyme family protein</fullName>
    </recommendedName>
</protein>
<reference evidence="2" key="1">
    <citation type="submission" date="2010-04" db="EMBL/GenBank/DDBJ databases">
        <title>Complete genome sequence of Nitrosococcus halophilus Nc4, a salt-adapted, aerobic obligate ammonia-oxidizing sulfur purple bacterium.</title>
        <authorList>
            <consortium name="US DOE Joint Genome Institute"/>
            <person name="Campbell M.A."/>
            <person name="Malfatti S.A."/>
            <person name="Chain P.S.G."/>
            <person name="Heidelberg J.F."/>
            <person name="Ward B.B."/>
            <person name="Klotz M.G."/>
        </authorList>
    </citation>
    <scope>NUCLEOTIDE SEQUENCE [LARGE SCALE GENOMIC DNA]</scope>
    <source>
        <strain evidence="2">Nc4</strain>
    </source>
</reference>
<dbReference type="KEGG" id="nhl:Nhal_1734"/>
<dbReference type="eggNOG" id="COG5526">
    <property type="taxonomic scope" value="Bacteria"/>
</dbReference>
<organism evidence="1 2">
    <name type="scientific">Nitrosococcus halophilus (strain Nc4)</name>
    <dbReference type="NCBI Taxonomy" id="472759"/>
    <lineage>
        <taxon>Bacteria</taxon>
        <taxon>Pseudomonadati</taxon>
        <taxon>Pseudomonadota</taxon>
        <taxon>Gammaproteobacteria</taxon>
        <taxon>Chromatiales</taxon>
        <taxon>Chromatiaceae</taxon>
        <taxon>Nitrosococcus</taxon>
    </lineage>
</organism>